<reference evidence="5 6" key="1">
    <citation type="journal article" date="2016" name="Nat. Commun.">
        <title>Thousands of microbial genomes shed light on interconnected biogeochemical processes in an aquifer system.</title>
        <authorList>
            <person name="Anantharaman K."/>
            <person name="Brown C.T."/>
            <person name="Hug L.A."/>
            <person name="Sharon I."/>
            <person name="Castelle C.J."/>
            <person name="Probst A.J."/>
            <person name="Thomas B.C."/>
            <person name="Singh A."/>
            <person name="Wilkins M.J."/>
            <person name="Karaoz U."/>
            <person name="Brodie E.L."/>
            <person name="Williams K.H."/>
            <person name="Hubbard S.S."/>
            <person name="Banfield J.F."/>
        </authorList>
    </citation>
    <scope>NUCLEOTIDE SEQUENCE [LARGE SCALE GENOMIC DNA]</scope>
</reference>
<feature type="domain" description="Glycosyltransferase 2-like" evidence="4">
    <location>
        <begin position="9"/>
        <end position="175"/>
    </location>
</feature>
<dbReference type="SUPFAM" id="SSF53448">
    <property type="entry name" value="Nucleotide-diphospho-sugar transferases"/>
    <property type="match status" value="1"/>
</dbReference>
<dbReference type="STRING" id="1802517.A2892_01330"/>
<dbReference type="PANTHER" id="PTHR43630">
    <property type="entry name" value="POLY-BETA-1,6-N-ACETYL-D-GLUCOSAMINE SYNTHASE"/>
    <property type="match status" value="1"/>
</dbReference>
<evidence type="ECO:0000256" key="2">
    <source>
        <dbReference type="ARBA" id="ARBA00022676"/>
    </source>
</evidence>
<proteinExistence type="inferred from homology"/>
<dbReference type="InterPro" id="IPR029044">
    <property type="entry name" value="Nucleotide-diphossugar_trans"/>
</dbReference>
<dbReference type="Pfam" id="PF00535">
    <property type="entry name" value="Glycos_transf_2"/>
    <property type="match status" value="1"/>
</dbReference>
<evidence type="ECO:0000259" key="4">
    <source>
        <dbReference type="Pfam" id="PF00535"/>
    </source>
</evidence>
<evidence type="ECO:0000256" key="3">
    <source>
        <dbReference type="ARBA" id="ARBA00022679"/>
    </source>
</evidence>
<name>A0A1F8B9E7_9BACT</name>
<dbReference type="AlphaFoldDB" id="A0A1F8B9E7"/>
<protein>
    <recommendedName>
        <fullName evidence="4">Glycosyltransferase 2-like domain-containing protein</fullName>
    </recommendedName>
</protein>
<gene>
    <name evidence="5" type="ORF">A2892_01330</name>
</gene>
<dbReference type="GO" id="GO:0016757">
    <property type="term" value="F:glycosyltransferase activity"/>
    <property type="evidence" value="ECO:0007669"/>
    <property type="project" value="UniProtKB-KW"/>
</dbReference>
<dbReference type="Proteomes" id="UP000176404">
    <property type="component" value="Unassembled WGS sequence"/>
</dbReference>
<dbReference type="InterPro" id="IPR001173">
    <property type="entry name" value="Glyco_trans_2-like"/>
</dbReference>
<organism evidence="5 6">
    <name type="scientific">Candidatus Woesebacteria bacterium RIFCSPLOWO2_01_FULL_39_10b</name>
    <dbReference type="NCBI Taxonomy" id="1802517"/>
    <lineage>
        <taxon>Bacteria</taxon>
        <taxon>Candidatus Woeseibacteriota</taxon>
    </lineage>
</organism>
<evidence type="ECO:0000313" key="5">
    <source>
        <dbReference type="EMBL" id="OGM60672.1"/>
    </source>
</evidence>
<comment type="caution">
    <text evidence="5">The sequence shown here is derived from an EMBL/GenBank/DDBJ whole genome shotgun (WGS) entry which is preliminary data.</text>
</comment>
<dbReference type="Gene3D" id="3.90.550.10">
    <property type="entry name" value="Spore Coat Polysaccharide Biosynthesis Protein SpsA, Chain A"/>
    <property type="match status" value="1"/>
</dbReference>
<evidence type="ECO:0000313" key="6">
    <source>
        <dbReference type="Proteomes" id="UP000176404"/>
    </source>
</evidence>
<sequence length="301" mass="34859">MKSKIIKLSIGIPAYNEGNNIQNILLDVISQERRGWKLEEILVYCDGSTDNTVKRAKMIKNKLIKTRVGRRRMGKTFRLKQIFREMKGDILLLFDADIRLANSQVITNLVFPMSSNSKISLVGGNSMPYPPRSLFEKAVYSTFEVFYESRKVYKNGNNVFGCTGSCMALKRDFAKSISFPKIINEDAYIYFQCKKLSLGFRYCDDAIVYYKLPKSVKDYLRQVLRSEPKVVSMELKKYFGNLVEEELKRPKISYLRSILKEFTRNPLGVSYVSLLNVFCKPFFSVVLRNYKLAWFTADSTK</sequence>
<dbReference type="EMBL" id="MGHD01000003">
    <property type="protein sequence ID" value="OGM60672.1"/>
    <property type="molecule type" value="Genomic_DNA"/>
</dbReference>
<keyword evidence="3" id="KW-0808">Transferase</keyword>
<dbReference type="PANTHER" id="PTHR43630:SF1">
    <property type="entry name" value="POLY-BETA-1,6-N-ACETYL-D-GLUCOSAMINE SYNTHASE"/>
    <property type="match status" value="1"/>
</dbReference>
<comment type="similarity">
    <text evidence="1">Belongs to the glycosyltransferase 2 family.</text>
</comment>
<accession>A0A1F8B9E7</accession>
<evidence type="ECO:0000256" key="1">
    <source>
        <dbReference type="ARBA" id="ARBA00006739"/>
    </source>
</evidence>
<keyword evidence="2" id="KW-0328">Glycosyltransferase</keyword>